<dbReference type="GO" id="GO:0032259">
    <property type="term" value="P:methylation"/>
    <property type="evidence" value="ECO:0007669"/>
    <property type="project" value="UniProtKB-KW"/>
</dbReference>
<evidence type="ECO:0000259" key="1">
    <source>
        <dbReference type="Pfam" id="PF13649"/>
    </source>
</evidence>
<dbReference type="AlphaFoldDB" id="A0A1M4YZG6"/>
<evidence type="ECO:0000313" key="3">
    <source>
        <dbReference type="Proteomes" id="UP000184501"/>
    </source>
</evidence>
<dbReference type="Gene3D" id="3.40.50.150">
    <property type="entry name" value="Vaccinia Virus protein VP39"/>
    <property type="match status" value="1"/>
</dbReference>
<gene>
    <name evidence="2" type="ORF">SAMN05444320_102546</name>
</gene>
<dbReference type="GO" id="GO:0008168">
    <property type="term" value="F:methyltransferase activity"/>
    <property type="evidence" value="ECO:0007669"/>
    <property type="project" value="UniProtKB-KW"/>
</dbReference>
<proteinExistence type="predicted"/>
<dbReference type="InterPro" id="IPR029063">
    <property type="entry name" value="SAM-dependent_MTases_sf"/>
</dbReference>
<evidence type="ECO:0000313" key="2">
    <source>
        <dbReference type="EMBL" id="SHF11204.1"/>
    </source>
</evidence>
<dbReference type="SUPFAM" id="SSF53335">
    <property type="entry name" value="S-adenosyl-L-methionine-dependent methyltransferases"/>
    <property type="match status" value="1"/>
</dbReference>
<keyword evidence="2" id="KW-0808">Transferase</keyword>
<dbReference type="InterPro" id="IPR041698">
    <property type="entry name" value="Methyltransf_25"/>
</dbReference>
<keyword evidence="3" id="KW-1185">Reference proteome</keyword>
<dbReference type="Pfam" id="PF13649">
    <property type="entry name" value="Methyltransf_25"/>
    <property type="match status" value="1"/>
</dbReference>
<protein>
    <submittedName>
        <fullName evidence="2">Methyltransferase domain-containing protein</fullName>
    </submittedName>
</protein>
<dbReference type="OrthoDB" id="279734at2"/>
<name>A0A1M4YZG6_STRHI</name>
<dbReference type="CDD" id="cd02440">
    <property type="entry name" value="AdoMet_MTases"/>
    <property type="match status" value="1"/>
</dbReference>
<dbReference type="RefSeq" id="WP_073480759.1">
    <property type="nucleotide sequence ID" value="NZ_FQVN01000002.1"/>
</dbReference>
<dbReference type="EMBL" id="FQVN01000002">
    <property type="protein sequence ID" value="SHF11204.1"/>
    <property type="molecule type" value="Genomic_DNA"/>
</dbReference>
<dbReference type="STRING" id="2017.SAMN05444320_102546"/>
<accession>A0A1M4YZG6</accession>
<reference evidence="2 3" key="1">
    <citation type="submission" date="2016-11" db="EMBL/GenBank/DDBJ databases">
        <authorList>
            <person name="Jaros S."/>
            <person name="Januszkiewicz K."/>
            <person name="Wedrychowicz H."/>
        </authorList>
    </citation>
    <scope>NUCLEOTIDE SEQUENCE [LARGE SCALE GENOMIC DNA]</scope>
    <source>
        <strain evidence="2 3">DSM 44523</strain>
    </source>
</reference>
<sequence>MPAEHGEGSPPTRRSLVDMYGHAYLKAEEVGGRPGLAHLVYQLADGTAFSEDVAHYYAPPDHWWPTDVMACERAVGRVLDIGCGAGRHALAVAAAGHETVAVDPARGAVAVARRRGVDARVGGLGSLPPGIGRFDTFLLAGGGIHLLGVLDNARKALTELAAVARPGARILGTCLRLREGEGDGTCVGVGVRTVGARELASGRARYRLRVEHGAEVGEWSEWGYTADVPPERLANIVAGTGWVVAEVTETESVALPVFELGHGVEECRPSAVVATDGDAHLPMATYFAVLRLDLRWRLALPWDAPA</sequence>
<feature type="domain" description="Methyltransferase" evidence="1">
    <location>
        <begin position="78"/>
        <end position="167"/>
    </location>
</feature>
<dbReference type="Proteomes" id="UP000184501">
    <property type="component" value="Unassembled WGS sequence"/>
</dbReference>
<keyword evidence="2" id="KW-0489">Methyltransferase</keyword>
<organism evidence="2 3">
    <name type="scientific">Streptoalloteichus hindustanus</name>
    <dbReference type="NCBI Taxonomy" id="2017"/>
    <lineage>
        <taxon>Bacteria</taxon>
        <taxon>Bacillati</taxon>
        <taxon>Actinomycetota</taxon>
        <taxon>Actinomycetes</taxon>
        <taxon>Pseudonocardiales</taxon>
        <taxon>Pseudonocardiaceae</taxon>
        <taxon>Streptoalloteichus</taxon>
    </lineage>
</organism>